<dbReference type="Proteomes" id="UP000237347">
    <property type="component" value="Unassembled WGS sequence"/>
</dbReference>
<gene>
    <name evidence="1" type="ORF">CFP56_001564</name>
</gene>
<sequence>MEAMVKKYQQKFRKVRDEMSRWDELQSRLISQFNGASSIIQRLQQLESLEVIFLSLKRTMEEFHGIVFSIEKIHRDGRQQVKGGSNQPSAKQLQLRVGVKPTLADCLDGLMVLYDMHHSEEEFHGIVFSIEKIHRDGRQQVKGGSNQPSAKQLQLRVGVKPTLADCLDGLMVLYDMHHSEYLLKASVVSALSTLTLKPSASDLCALQQLLIDQPNIPKDEVQSIFDIIFAEEIC</sequence>
<keyword evidence="2" id="KW-1185">Reference proteome</keyword>
<dbReference type="PANTHER" id="PTHR37904">
    <property type="entry name" value="OS10G0566900 PROTEIN"/>
    <property type="match status" value="1"/>
</dbReference>
<dbReference type="PANTHER" id="PTHR37904:SF2">
    <property type="entry name" value="OS10G0566900 PROTEIN"/>
    <property type="match status" value="1"/>
</dbReference>
<name>A0AAW0ILA8_QUESU</name>
<organism evidence="1 2">
    <name type="scientific">Quercus suber</name>
    <name type="common">Cork oak</name>
    <dbReference type="NCBI Taxonomy" id="58331"/>
    <lineage>
        <taxon>Eukaryota</taxon>
        <taxon>Viridiplantae</taxon>
        <taxon>Streptophyta</taxon>
        <taxon>Embryophyta</taxon>
        <taxon>Tracheophyta</taxon>
        <taxon>Spermatophyta</taxon>
        <taxon>Magnoliopsida</taxon>
        <taxon>eudicotyledons</taxon>
        <taxon>Gunneridae</taxon>
        <taxon>Pentapetalae</taxon>
        <taxon>rosids</taxon>
        <taxon>fabids</taxon>
        <taxon>Fagales</taxon>
        <taxon>Fagaceae</taxon>
        <taxon>Quercus</taxon>
    </lineage>
</organism>
<accession>A0AAW0ILA8</accession>
<dbReference type="InterPro" id="IPR038985">
    <property type="entry name" value="OPRN-like"/>
</dbReference>
<protein>
    <submittedName>
        <fullName evidence="1">Uncharacterized protein</fullName>
    </submittedName>
</protein>
<evidence type="ECO:0000313" key="2">
    <source>
        <dbReference type="Proteomes" id="UP000237347"/>
    </source>
</evidence>
<dbReference type="EMBL" id="PKMF04001005">
    <property type="protein sequence ID" value="KAK7815435.1"/>
    <property type="molecule type" value="Genomic_DNA"/>
</dbReference>
<dbReference type="InterPro" id="IPR029159">
    <property type="entry name" value="CA109-like"/>
</dbReference>
<dbReference type="Pfam" id="PF15011">
    <property type="entry name" value="CA109-like"/>
    <property type="match status" value="2"/>
</dbReference>
<proteinExistence type="predicted"/>
<dbReference type="AlphaFoldDB" id="A0AAW0ILA8"/>
<evidence type="ECO:0000313" key="1">
    <source>
        <dbReference type="EMBL" id="KAK7815435.1"/>
    </source>
</evidence>
<comment type="caution">
    <text evidence="1">The sequence shown here is derived from an EMBL/GenBank/DDBJ whole genome shotgun (WGS) entry which is preliminary data.</text>
</comment>
<reference evidence="1 2" key="1">
    <citation type="journal article" date="2018" name="Sci. Data">
        <title>The draft genome sequence of cork oak.</title>
        <authorList>
            <person name="Ramos A.M."/>
            <person name="Usie A."/>
            <person name="Barbosa P."/>
            <person name="Barros P.M."/>
            <person name="Capote T."/>
            <person name="Chaves I."/>
            <person name="Simoes F."/>
            <person name="Abreu I."/>
            <person name="Carrasquinho I."/>
            <person name="Faro C."/>
            <person name="Guimaraes J.B."/>
            <person name="Mendonca D."/>
            <person name="Nobrega F."/>
            <person name="Rodrigues L."/>
            <person name="Saibo N.J.M."/>
            <person name="Varela M.C."/>
            <person name="Egas C."/>
            <person name="Matos J."/>
            <person name="Miguel C.M."/>
            <person name="Oliveira M.M."/>
            <person name="Ricardo C.P."/>
            <person name="Goncalves S."/>
        </authorList>
    </citation>
    <scope>NUCLEOTIDE SEQUENCE [LARGE SCALE GENOMIC DNA]</scope>
    <source>
        <strain evidence="2">cv. HL8</strain>
    </source>
</reference>